<dbReference type="PANTHER" id="PTHR13778:SF47">
    <property type="entry name" value="LIPOPOLYSACCHARIDE 1,3-GALACTOSYLTRANSFERASE"/>
    <property type="match status" value="1"/>
</dbReference>
<dbReference type="Pfam" id="PF01501">
    <property type="entry name" value="Glyco_transf_8"/>
    <property type="match status" value="1"/>
</dbReference>
<dbReference type="SUPFAM" id="SSF53448">
    <property type="entry name" value="Nucleotide-diphospho-sugar transferases"/>
    <property type="match status" value="1"/>
</dbReference>
<evidence type="ECO:0000313" key="4">
    <source>
        <dbReference type="EMBL" id="GGE24852.1"/>
    </source>
</evidence>
<evidence type="ECO:0000313" key="5">
    <source>
        <dbReference type="Proteomes" id="UP000660801"/>
    </source>
</evidence>
<dbReference type="InterPro" id="IPR050748">
    <property type="entry name" value="Glycosyltrans_8_dom-fam"/>
</dbReference>
<dbReference type="CDD" id="cd04194">
    <property type="entry name" value="GT8_A4GalT_like"/>
    <property type="match status" value="1"/>
</dbReference>
<keyword evidence="2" id="KW-0808">Transferase</keyword>
<dbReference type="AlphaFoldDB" id="A0A917ED61"/>
<dbReference type="RefSeq" id="WP_068989683.1">
    <property type="nucleotide sequence ID" value="NZ_BMJN01000002.1"/>
</dbReference>
<keyword evidence="1" id="KW-0328">Glycosyltransferase</keyword>
<evidence type="ECO:0008006" key="6">
    <source>
        <dbReference type="Google" id="ProtNLM"/>
    </source>
</evidence>
<sequence>MSNTQKYAMNIVMAADYDYKIQVETVLKSILQHHTRIQFFLINQDYPKEWFLSINEKLAAFESCIIDKKVSTIAYKHFNTAEHISEATFYRYHIPELIEEDKVLYLDSDIVVVGDLSPLYDLDIEPVGLAATENFGREYDFNAGVLLINNRRWREKNVLNRALSIHEKLDATLNFADQDVLNELFKNEWMPVPEIYNMQIFGGNFNLKRYSIPSETVIIHYTTAIKPWAMYKKTIKARIGRIYKVVTAYVSGRNKRYPLQVALKNRSKLVYEQEWHQLSQVRWEELAKKTTK</sequence>
<keyword evidence="3" id="KW-0479">Metal-binding</keyword>
<reference evidence="4" key="2">
    <citation type="submission" date="2020-09" db="EMBL/GenBank/DDBJ databases">
        <authorList>
            <person name="Sun Q."/>
            <person name="Zhou Y."/>
        </authorList>
    </citation>
    <scope>NUCLEOTIDE SEQUENCE</scope>
    <source>
        <strain evidence="4">CGMCC 1.15533</strain>
    </source>
</reference>
<evidence type="ECO:0000256" key="1">
    <source>
        <dbReference type="ARBA" id="ARBA00022676"/>
    </source>
</evidence>
<dbReference type="PANTHER" id="PTHR13778">
    <property type="entry name" value="GLYCOSYLTRANSFERASE 8 DOMAIN-CONTAINING PROTEIN"/>
    <property type="match status" value="1"/>
</dbReference>
<evidence type="ECO:0000256" key="2">
    <source>
        <dbReference type="ARBA" id="ARBA00022679"/>
    </source>
</evidence>
<dbReference type="Gene3D" id="3.90.550.10">
    <property type="entry name" value="Spore Coat Polysaccharide Biosynthesis Protein SpsA, Chain A"/>
    <property type="match status" value="1"/>
</dbReference>
<gene>
    <name evidence="4" type="ORF">GCM10011510_02410</name>
</gene>
<protein>
    <recommendedName>
        <fullName evidence="6">Glycosyltransferase family 8 protein</fullName>
    </recommendedName>
</protein>
<dbReference type="InterPro" id="IPR029044">
    <property type="entry name" value="Nucleotide-diphossugar_trans"/>
</dbReference>
<comment type="caution">
    <text evidence="4">The sequence shown here is derived from an EMBL/GenBank/DDBJ whole genome shotgun (WGS) entry which is preliminary data.</text>
</comment>
<name>A0A917ED61_9STRE</name>
<accession>A0A917ED61</accession>
<dbReference type="EMBL" id="BMJN01000002">
    <property type="protein sequence ID" value="GGE24852.1"/>
    <property type="molecule type" value="Genomic_DNA"/>
</dbReference>
<dbReference type="InterPro" id="IPR002495">
    <property type="entry name" value="Glyco_trans_8"/>
</dbReference>
<evidence type="ECO:0000256" key="3">
    <source>
        <dbReference type="ARBA" id="ARBA00022723"/>
    </source>
</evidence>
<dbReference type="GO" id="GO:0046872">
    <property type="term" value="F:metal ion binding"/>
    <property type="evidence" value="ECO:0007669"/>
    <property type="project" value="UniProtKB-KW"/>
</dbReference>
<reference evidence="4" key="1">
    <citation type="journal article" date="2014" name="Int. J. Syst. Evol. Microbiol.">
        <title>Complete genome sequence of Corynebacterium casei LMG S-19264T (=DSM 44701T), isolated from a smear-ripened cheese.</title>
        <authorList>
            <consortium name="US DOE Joint Genome Institute (JGI-PGF)"/>
            <person name="Walter F."/>
            <person name="Albersmeier A."/>
            <person name="Kalinowski J."/>
            <person name="Ruckert C."/>
        </authorList>
    </citation>
    <scope>NUCLEOTIDE SEQUENCE</scope>
    <source>
        <strain evidence="4">CGMCC 1.15533</strain>
    </source>
</reference>
<keyword evidence="5" id="KW-1185">Reference proteome</keyword>
<organism evidence="4 5">
    <name type="scientific">Streptococcus himalayensis</name>
    <dbReference type="NCBI Taxonomy" id="1888195"/>
    <lineage>
        <taxon>Bacteria</taxon>
        <taxon>Bacillati</taxon>
        <taxon>Bacillota</taxon>
        <taxon>Bacilli</taxon>
        <taxon>Lactobacillales</taxon>
        <taxon>Streptococcaceae</taxon>
        <taxon>Streptococcus</taxon>
    </lineage>
</organism>
<dbReference type="OrthoDB" id="796510at2"/>
<dbReference type="GO" id="GO:0016757">
    <property type="term" value="F:glycosyltransferase activity"/>
    <property type="evidence" value="ECO:0007669"/>
    <property type="project" value="UniProtKB-KW"/>
</dbReference>
<dbReference type="Proteomes" id="UP000660801">
    <property type="component" value="Unassembled WGS sequence"/>
</dbReference>
<proteinExistence type="predicted"/>